<evidence type="ECO:0000313" key="5">
    <source>
        <dbReference type="EMBL" id="MFB9201770.1"/>
    </source>
</evidence>
<dbReference type="InterPro" id="IPR001867">
    <property type="entry name" value="OmpR/PhoB-type_DNA-bd"/>
</dbReference>
<dbReference type="InterPro" id="IPR005158">
    <property type="entry name" value="BTAD"/>
</dbReference>
<name>A0ABV5ICW5_9ACTN</name>
<evidence type="ECO:0000256" key="2">
    <source>
        <dbReference type="ARBA" id="ARBA00023125"/>
    </source>
</evidence>
<organism evidence="5 6">
    <name type="scientific">Nonomuraea spiralis</name>
    <dbReference type="NCBI Taxonomy" id="46182"/>
    <lineage>
        <taxon>Bacteria</taxon>
        <taxon>Bacillati</taxon>
        <taxon>Actinomycetota</taxon>
        <taxon>Actinomycetes</taxon>
        <taxon>Streptosporangiales</taxon>
        <taxon>Streptosporangiaceae</taxon>
        <taxon>Nonomuraea</taxon>
    </lineage>
</organism>
<sequence>MALRVKVLGPIVAELDGVEVALGGPRQRAVLAVLVAARGQVVSAERVLDAAWDEDEPASMPTLHSYIARLRKALEPGRTNRSPESVLARVGNGYTLRVEPDAVDAERFARKVGEGQLLLEAGDAGAALAVLAEAVELWGGQPYSEFAGAAFAVPEIVRLQGLYLSARESLFAAQLALGRHAAVVPELEKLTAEQPMSERGWELLVLALYRSGRQGDALAALRSARRVLAEELGIDPGPGLRDLEAAVLAQDEALRPGSAGPLPERGGNLPFPVTALVGRAAEVDQVAALLAEHRLVTLAGPGGIGKTRLALETARARDDADGPWLVELAGLDDPSLVARAIAQVLGLTGPASAQRLAYALRGRSPLLVIDNCEHLVAAVRDTVAELLAGAGGVRVLATSRETLGVPGEALYDVPPLSAADARDLFMSRARAAAPGWEPTPSELRSAERLCLGLDGLPLAVELAAGQCRMLSVEQILTSMDDRFAVLTDGPGPRRHRTLARTVEWSYDLLEPAERELFHRLGAFASGFDLDAAAAVCGRPVLGGLGALVRKSLVAVEPGTSPRRYRLLETIKEFARTRQDPAELAEAQAAHRVWVLARAEAAEARIRGDGATAAMDLLLADQAEHRAAFTSAMLAGDGEYALRLTGVLSWFWYRRGHVAEGLASLSAAMELYPDAEPGVRSQALIGMAGLHYLTGDFPAAHRRAKEAAEMARLADDLVAEGQALTYRALFGGLSGQPNALVDARAALDLAEVAGMGWLHAEALMVLGMLLVFARETAEAAERLTESITVAAGTGHRFVTASATWLLMKIDLLTGRTDRALASGLPILRMLDADRDVTSWMVMSHTLAGVLTAGGLPHDGARLLGAVEEVGARVGFSPLELDPADGAEREERIRRSLPAAELAECLRQGARLSPAQVHDLLDALIRTRVH</sequence>
<dbReference type="InterPro" id="IPR027417">
    <property type="entry name" value="P-loop_NTPase"/>
</dbReference>
<dbReference type="Proteomes" id="UP001589647">
    <property type="component" value="Unassembled WGS sequence"/>
</dbReference>
<dbReference type="InterPro" id="IPR016032">
    <property type="entry name" value="Sig_transdc_resp-reg_C-effctor"/>
</dbReference>
<comment type="caution">
    <text evidence="5">The sequence shown here is derived from an EMBL/GenBank/DDBJ whole genome shotgun (WGS) entry which is preliminary data.</text>
</comment>
<gene>
    <name evidence="5" type="ORF">ACFFV7_11250</name>
</gene>
<dbReference type="SUPFAM" id="SSF46894">
    <property type="entry name" value="C-terminal effector domain of the bipartite response regulators"/>
    <property type="match status" value="1"/>
</dbReference>
<dbReference type="RefSeq" id="WP_189647351.1">
    <property type="nucleotide sequence ID" value="NZ_BMRC01000004.1"/>
</dbReference>
<keyword evidence="2 3" id="KW-0238">DNA-binding</keyword>
<dbReference type="PANTHER" id="PTHR47691">
    <property type="entry name" value="REGULATOR-RELATED"/>
    <property type="match status" value="1"/>
</dbReference>
<accession>A0ABV5ICW5</accession>
<dbReference type="SUPFAM" id="SSF52540">
    <property type="entry name" value="P-loop containing nucleoside triphosphate hydrolases"/>
    <property type="match status" value="1"/>
</dbReference>
<dbReference type="SMART" id="SM01043">
    <property type="entry name" value="BTAD"/>
    <property type="match status" value="1"/>
</dbReference>
<comment type="similarity">
    <text evidence="1">Belongs to the AfsR/DnrI/RedD regulatory family.</text>
</comment>
<protein>
    <submittedName>
        <fullName evidence="5">BTAD domain-containing putative transcriptional regulator</fullName>
    </submittedName>
</protein>
<dbReference type="InterPro" id="IPR036388">
    <property type="entry name" value="WH-like_DNA-bd_sf"/>
</dbReference>
<dbReference type="SUPFAM" id="SSF48452">
    <property type="entry name" value="TPR-like"/>
    <property type="match status" value="1"/>
</dbReference>
<feature type="DNA-binding region" description="OmpR/PhoB-type" evidence="3">
    <location>
        <begin position="1"/>
        <end position="98"/>
    </location>
</feature>
<dbReference type="Pfam" id="PF00486">
    <property type="entry name" value="Trans_reg_C"/>
    <property type="match status" value="1"/>
</dbReference>
<reference evidence="5 6" key="1">
    <citation type="submission" date="2024-09" db="EMBL/GenBank/DDBJ databases">
        <authorList>
            <person name="Sun Q."/>
            <person name="Mori K."/>
        </authorList>
    </citation>
    <scope>NUCLEOTIDE SEQUENCE [LARGE SCALE GENOMIC DNA]</scope>
    <source>
        <strain evidence="5 6">CCM 3426</strain>
    </source>
</reference>
<evidence type="ECO:0000313" key="6">
    <source>
        <dbReference type="Proteomes" id="UP001589647"/>
    </source>
</evidence>
<dbReference type="Gene3D" id="1.25.40.10">
    <property type="entry name" value="Tetratricopeptide repeat domain"/>
    <property type="match status" value="2"/>
</dbReference>
<feature type="domain" description="OmpR/PhoB-type" evidence="4">
    <location>
        <begin position="1"/>
        <end position="98"/>
    </location>
</feature>
<keyword evidence="6" id="KW-1185">Reference proteome</keyword>
<dbReference type="InterPro" id="IPR011990">
    <property type="entry name" value="TPR-like_helical_dom_sf"/>
</dbReference>
<dbReference type="PRINTS" id="PR00364">
    <property type="entry name" value="DISEASERSIST"/>
</dbReference>
<dbReference type="Pfam" id="PF03704">
    <property type="entry name" value="BTAD"/>
    <property type="match status" value="1"/>
</dbReference>
<evidence type="ECO:0000256" key="1">
    <source>
        <dbReference type="ARBA" id="ARBA00005820"/>
    </source>
</evidence>
<evidence type="ECO:0000256" key="3">
    <source>
        <dbReference type="PROSITE-ProRule" id="PRU01091"/>
    </source>
</evidence>
<dbReference type="CDD" id="cd00383">
    <property type="entry name" value="trans_reg_C"/>
    <property type="match status" value="1"/>
</dbReference>
<dbReference type="EMBL" id="JBHMEI010000006">
    <property type="protein sequence ID" value="MFB9201770.1"/>
    <property type="molecule type" value="Genomic_DNA"/>
</dbReference>
<dbReference type="SMART" id="SM00862">
    <property type="entry name" value="Trans_reg_C"/>
    <property type="match status" value="1"/>
</dbReference>
<proteinExistence type="inferred from homology"/>
<dbReference type="Gene3D" id="3.40.50.300">
    <property type="entry name" value="P-loop containing nucleotide triphosphate hydrolases"/>
    <property type="match status" value="1"/>
</dbReference>
<dbReference type="PANTHER" id="PTHR47691:SF3">
    <property type="entry name" value="HTH-TYPE TRANSCRIPTIONAL REGULATOR RV0890C-RELATED"/>
    <property type="match status" value="1"/>
</dbReference>
<dbReference type="CDD" id="cd15831">
    <property type="entry name" value="BTAD"/>
    <property type="match status" value="1"/>
</dbReference>
<evidence type="ECO:0000259" key="4">
    <source>
        <dbReference type="PROSITE" id="PS51755"/>
    </source>
</evidence>
<dbReference type="Gene3D" id="1.10.10.10">
    <property type="entry name" value="Winged helix-like DNA-binding domain superfamily/Winged helix DNA-binding domain"/>
    <property type="match status" value="1"/>
</dbReference>
<dbReference type="PROSITE" id="PS51755">
    <property type="entry name" value="OMPR_PHOB"/>
    <property type="match status" value="1"/>
</dbReference>